<feature type="transmembrane region" description="Helical" evidence="1">
    <location>
        <begin position="186"/>
        <end position="206"/>
    </location>
</feature>
<evidence type="ECO:0000313" key="3">
    <source>
        <dbReference type="EMBL" id="PXV60931.1"/>
    </source>
</evidence>
<reference evidence="3 4" key="1">
    <citation type="submission" date="2018-03" db="EMBL/GenBank/DDBJ databases">
        <title>Genomic Encyclopedia of Archaeal and Bacterial Type Strains, Phase II (KMG-II): from individual species to whole genera.</title>
        <authorList>
            <person name="Goeker M."/>
        </authorList>
    </citation>
    <scope>NUCLEOTIDE SEQUENCE [LARGE SCALE GENOMIC DNA]</scope>
    <source>
        <strain evidence="3 4">DSM 100214</strain>
    </source>
</reference>
<accession>A0A2V3PJN3</accession>
<protein>
    <submittedName>
        <fullName evidence="3">Relaxase/mobilization nuclease-like protein</fullName>
    </submittedName>
</protein>
<dbReference type="InterPro" id="IPR005094">
    <property type="entry name" value="Endonuclease_MobA/VirD2"/>
</dbReference>
<dbReference type="Pfam" id="PF03432">
    <property type="entry name" value="Relaxase"/>
    <property type="match status" value="1"/>
</dbReference>
<evidence type="ECO:0000259" key="2">
    <source>
        <dbReference type="Pfam" id="PF03432"/>
    </source>
</evidence>
<proteinExistence type="predicted"/>
<dbReference type="EMBL" id="QICL01000028">
    <property type="protein sequence ID" value="PXV60931.1"/>
    <property type="molecule type" value="Genomic_DNA"/>
</dbReference>
<sequence length="217" mass="25514">MDSFYSYLANNRKTENVVFHASLNPDPKDKLSDEQLAEIAQSYMQKLGYGNQPYLVFKHSDIQRQHLHIVSLRIDETGKKINDSYEVRRSMKICKELEHEFKLIPLKKGKRENEAPTKKIDYQAGDIKHQVGNIAKSVIANYHFQSLGEYRTLLEMFHVTIEEVKGEHNGMSYISIVSKSLAERLWFLKFFIYMLWSVFDMAYYMFNVGLSYLCYLI</sequence>
<keyword evidence="1" id="KW-1133">Transmembrane helix</keyword>
<feature type="domain" description="MobA/VirD2-like nuclease" evidence="2">
    <location>
        <begin position="7"/>
        <end position="103"/>
    </location>
</feature>
<dbReference type="AlphaFoldDB" id="A0A2V3PJN3"/>
<gene>
    <name evidence="3" type="ORF">CLV62_12818</name>
</gene>
<dbReference type="OrthoDB" id="915634at2"/>
<organism evidence="3 4">
    <name type="scientific">Dysgonomonas alginatilytica</name>
    <dbReference type="NCBI Taxonomy" id="1605892"/>
    <lineage>
        <taxon>Bacteria</taxon>
        <taxon>Pseudomonadati</taxon>
        <taxon>Bacteroidota</taxon>
        <taxon>Bacteroidia</taxon>
        <taxon>Bacteroidales</taxon>
        <taxon>Dysgonomonadaceae</taxon>
        <taxon>Dysgonomonas</taxon>
    </lineage>
</organism>
<dbReference type="Proteomes" id="UP000247973">
    <property type="component" value="Unassembled WGS sequence"/>
</dbReference>
<dbReference type="RefSeq" id="WP_110311993.1">
    <property type="nucleotide sequence ID" value="NZ_QICL01000028.1"/>
</dbReference>
<keyword evidence="1" id="KW-0472">Membrane</keyword>
<comment type="caution">
    <text evidence="3">The sequence shown here is derived from an EMBL/GenBank/DDBJ whole genome shotgun (WGS) entry which is preliminary data.</text>
</comment>
<keyword evidence="1" id="KW-0812">Transmembrane</keyword>
<evidence type="ECO:0000313" key="4">
    <source>
        <dbReference type="Proteomes" id="UP000247973"/>
    </source>
</evidence>
<keyword evidence="4" id="KW-1185">Reference proteome</keyword>
<evidence type="ECO:0000256" key="1">
    <source>
        <dbReference type="SAM" id="Phobius"/>
    </source>
</evidence>
<name>A0A2V3PJN3_9BACT</name>